<reference evidence="2" key="1">
    <citation type="journal article" date="2020" name="Stud. Mycol.">
        <title>101 Dothideomycetes genomes: a test case for predicting lifestyles and emergence of pathogens.</title>
        <authorList>
            <person name="Haridas S."/>
            <person name="Albert R."/>
            <person name="Binder M."/>
            <person name="Bloem J."/>
            <person name="Labutti K."/>
            <person name="Salamov A."/>
            <person name="Andreopoulos B."/>
            <person name="Baker S."/>
            <person name="Barry K."/>
            <person name="Bills G."/>
            <person name="Bluhm B."/>
            <person name="Cannon C."/>
            <person name="Castanera R."/>
            <person name="Culley D."/>
            <person name="Daum C."/>
            <person name="Ezra D."/>
            <person name="Gonzalez J."/>
            <person name="Henrissat B."/>
            <person name="Kuo A."/>
            <person name="Liang C."/>
            <person name="Lipzen A."/>
            <person name="Lutzoni F."/>
            <person name="Magnuson J."/>
            <person name="Mondo S."/>
            <person name="Nolan M."/>
            <person name="Ohm R."/>
            <person name="Pangilinan J."/>
            <person name="Park H.-J."/>
            <person name="Ramirez L."/>
            <person name="Alfaro M."/>
            <person name="Sun H."/>
            <person name="Tritt A."/>
            <person name="Yoshinaga Y."/>
            <person name="Zwiers L.-H."/>
            <person name="Turgeon B."/>
            <person name="Goodwin S."/>
            <person name="Spatafora J."/>
            <person name="Crous P."/>
            <person name="Grigoriev I."/>
        </authorList>
    </citation>
    <scope>NUCLEOTIDE SEQUENCE</scope>
    <source>
        <strain evidence="2">CBS 133067</strain>
    </source>
</reference>
<organism evidence="2 3">
    <name type="scientific">Rhizodiscina lignyota</name>
    <dbReference type="NCBI Taxonomy" id="1504668"/>
    <lineage>
        <taxon>Eukaryota</taxon>
        <taxon>Fungi</taxon>
        <taxon>Dikarya</taxon>
        <taxon>Ascomycota</taxon>
        <taxon>Pezizomycotina</taxon>
        <taxon>Dothideomycetes</taxon>
        <taxon>Pleosporomycetidae</taxon>
        <taxon>Aulographales</taxon>
        <taxon>Rhizodiscinaceae</taxon>
        <taxon>Rhizodiscina</taxon>
    </lineage>
</organism>
<dbReference type="EMBL" id="ML978123">
    <property type="protein sequence ID" value="KAF2101514.1"/>
    <property type="molecule type" value="Genomic_DNA"/>
</dbReference>
<proteinExistence type="predicted"/>
<accession>A0A9P4MDC6</accession>
<dbReference type="OrthoDB" id="3799394at2759"/>
<dbReference type="Proteomes" id="UP000799772">
    <property type="component" value="Unassembled WGS sequence"/>
</dbReference>
<evidence type="ECO:0000313" key="2">
    <source>
        <dbReference type="EMBL" id="KAF2101514.1"/>
    </source>
</evidence>
<evidence type="ECO:0000256" key="1">
    <source>
        <dbReference type="SAM" id="SignalP"/>
    </source>
</evidence>
<keyword evidence="1" id="KW-0732">Signal</keyword>
<feature type="chain" id="PRO_5040121394" evidence="1">
    <location>
        <begin position="17"/>
        <end position="172"/>
    </location>
</feature>
<protein>
    <submittedName>
        <fullName evidence="2">Uncharacterized protein</fullName>
    </submittedName>
</protein>
<evidence type="ECO:0000313" key="3">
    <source>
        <dbReference type="Proteomes" id="UP000799772"/>
    </source>
</evidence>
<name>A0A9P4MDC6_9PEZI</name>
<sequence length="172" mass="17718">MKLILTIAALLPLTLAGPAPPYTSTYTASQYPKITCGGYVPSNKRVYCPAGQICTIPPDSVCYNGTVTDCTGICVGAPCGGYRAVPYPSCPSDQTCARRPDQPDDDQVADLSGICVFKQATCGGKKGGTCPSGWKCVDNPDDSCFPNQGGKDCGGICSFDEGVSGNAGGDPR</sequence>
<feature type="signal peptide" evidence="1">
    <location>
        <begin position="1"/>
        <end position="16"/>
    </location>
</feature>
<gene>
    <name evidence="2" type="ORF">NA57DRAFT_72954</name>
</gene>
<keyword evidence="3" id="KW-1185">Reference proteome</keyword>
<dbReference type="AlphaFoldDB" id="A0A9P4MDC6"/>
<comment type="caution">
    <text evidence="2">The sequence shown here is derived from an EMBL/GenBank/DDBJ whole genome shotgun (WGS) entry which is preliminary data.</text>
</comment>